<dbReference type="SUPFAM" id="SSF52540">
    <property type="entry name" value="P-loop containing nucleoside triphosphate hydrolases"/>
    <property type="match status" value="1"/>
</dbReference>
<keyword evidence="1" id="KW-0639">Primosome</keyword>
<dbReference type="Proteomes" id="UP000237819">
    <property type="component" value="Unassembled WGS sequence"/>
</dbReference>
<dbReference type="AlphaFoldDB" id="A0A2S8GID5"/>
<dbReference type="SUPFAM" id="SSF48024">
    <property type="entry name" value="N-terminal domain of DnaB helicase"/>
    <property type="match status" value="1"/>
</dbReference>
<evidence type="ECO:0000259" key="4">
    <source>
        <dbReference type="Pfam" id="PF00772"/>
    </source>
</evidence>
<protein>
    <recommendedName>
        <fullName evidence="4">DNA helicase DnaB-like N-terminal domain-containing protein</fullName>
    </recommendedName>
</protein>
<sequence>MALMERISMKRIEPPKAGQALDAAILHDADAESAVLGHLIVDQDAHRLVEYLEADDFFDEENRRLFVTICDGIYNGLPVDRDDSMAVPVYLRSIGQWDALRGAFIKAAAYPATAGTLPFHARMLRDWRIKRETQFGIFDALQLEDDDAKYAAIESIYQRRDLLKVDRQEWRFQPKTLDQMAATAERHEFLVDNLIVASQPLVLGGPPKSSKTGILMDLCLSLATATRFLGIWKVNRPRRVLVFSGESGRQTLLETGERQCRAKGLSRSDAADLLIESDNLPDISTPAGVRELTTFVQHIGAEVVAVDPTYLAFSISADASRNVFEMGSRLRCLNMAVAKAGATLIVAHHLKKSTEKNKNAAPELEDLTGSGFAEFARQWLLVRPREAYDMENGIQRLSMNIGGSAGYGASCALDIIEGTRASAGGLIWDVRRLTPEALDEEKTDQKAARQKTNQEQRRRRLLDALDAIGETGDTLSKICELAGLNYGTVRGEIDSLEDILQPCQVTKSGKDYDGYKRRTEPLVLMADDACEWKEFA</sequence>
<dbReference type="Gene3D" id="1.10.860.10">
    <property type="entry name" value="DNAb Helicase, Chain A"/>
    <property type="match status" value="1"/>
</dbReference>
<dbReference type="Gene3D" id="3.40.50.300">
    <property type="entry name" value="P-loop containing nucleotide triphosphate hydrolases"/>
    <property type="match status" value="1"/>
</dbReference>
<dbReference type="GO" id="GO:1990077">
    <property type="term" value="C:primosome complex"/>
    <property type="evidence" value="ECO:0007669"/>
    <property type="project" value="UniProtKB-KW"/>
</dbReference>
<proteinExistence type="predicted"/>
<dbReference type="GO" id="GO:0003677">
    <property type="term" value="F:DNA binding"/>
    <property type="evidence" value="ECO:0007669"/>
    <property type="project" value="UniProtKB-KW"/>
</dbReference>
<evidence type="ECO:0000256" key="1">
    <source>
        <dbReference type="ARBA" id="ARBA00022515"/>
    </source>
</evidence>
<organism evidence="5 6">
    <name type="scientific">Blastopirellula marina</name>
    <dbReference type="NCBI Taxonomy" id="124"/>
    <lineage>
        <taxon>Bacteria</taxon>
        <taxon>Pseudomonadati</taxon>
        <taxon>Planctomycetota</taxon>
        <taxon>Planctomycetia</taxon>
        <taxon>Pirellulales</taxon>
        <taxon>Pirellulaceae</taxon>
        <taxon>Blastopirellula</taxon>
    </lineage>
</organism>
<gene>
    <name evidence="5" type="ORF">C5Y93_19730</name>
</gene>
<dbReference type="InterPro" id="IPR027417">
    <property type="entry name" value="P-loop_NTPase"/>
</dbReference>
<dbReference type="Pfam" id="PF00772">
    <property type="entry name" value="DnaB"/>
    <property type="match status" value="1"/>
</dbReference>
<dbReference type="GO" id="GO:0006269">
    <property type="term" value="P:DNA replication, synthesis of primer"/>
    <property type="evidence" value="ECO:0007669"/>
    <property type="project" value="UniProtKB-KW"/>
</dbReference>
<dbReference type="InterPro" id="IPR036185">
    <property type="entry name" value="DNA_heli_DnaB-like_N_sf"/>
</dbReference>
<dbReference type="GO" id="GO:0003678">
    <property type="term" value="F:DNA helicase activity"/>
    <property type="evidence" value="ECO:0007669"/>
    <property type="project" value="InterPro"/>
</dbReference>
<keyword evidence="3" id="KW-0238">DNA-binding</keyword>
<dbReference type="EMBL" id="PUHZ01000020">
    <property type="protein sequence ID" value="PQO44205.1"/>
    <property type="molecule type" value="Genomic_DNA"/>
</dbReference>
<dbReference type="InterPro" id="IPR007693">
    <property type="entry name" value="DNA_helicase_DnaB-like_N"/>
</dbReference>
<dbReference type="Pfam" id="PF13481">
    <property type="entry name" value="AAA_25"/>
    <property type="match status" value="1"/>
</dbReference>
<dbReference type="InterPro" id="IPR016136">
    <property type="entry name" value="DNA_helicase_N/primase_C"/>
</dbReference>
<name>A0A2S8GID5_9BACT</name>
<evidence type="ECO:0000313" key="6">
    <source>
        <dbReference type="Proteomes" id="UP000237819"/>
    </source>
</evidence>
<accession>A0A2S8GID5</accession>
<evidence type="ECO:0000256" key="3">
    <source>
        <dbReference type="ARBA" id="ARBA00023125"/>
    </source>
</evidence>
<feature type="domain" description="DNA helicase DnaB-like N-terminal" evidence="4">
    <location>
        <begin position="27"/>
        <end position="99"/>
    </location>
</feature>
<keyword evidence="2" id="KW-0235">DNA replication</keyword>
<evidence type="ECO:0000256" key="2">
    <source>
        <dbReference type="ARBA" id="ARBA00022705"/>
    </source>
</evidence>
<reference evidence="5 6" key="1">
    <citation type="submission" date="2018-02" db="EMBL/GenBank/DDBJ databases">
        <title>Comparative genomes isolates from brazilian mangrove.</title>
        <authorList>
            <person name="Araujo J.E."/>
            <person name="Taketani R.G."/>
            <person name="Silva M.C.P."/>
            <person name="Loureco M.V."/>
            <person name="Andreote F.D."/>
        </authorList>
    </citation>
    <scope>NUCLEOTIDE SEQUENCE [LARGE SCALE GENOMIC DNA]</scope>
    <source>
        <strain evidence="5 6">Nap-Phe MGV</strain>
    </source>
</reference>
<dbReference type="GO" id="GO:0005524">
    <property type="term" value="F:ATP binding"/>
    <property type="evidence" value="ECO:0007669"/>
    <property type="project" value="InterPro"/>
</dbReference>
<comment type="caution">
    <text evidence="5">The sequence shown here is derived from an EMBL/GenBank/DDBJ whole genome shotgun (WGS) entry which is preliminary data.</text>
</comment>
<evidence type="ECO:0000313" key="5">
    <source>
        <dbReference type="EMBL" id="PQO44205.1"/>
    </source>
</evidence>